<comment type="caution">
    <text evidence="3">The sequence shown here is derived from an EMBL/GenBank/DDBJ whole genome shotgun (WGS) entry which is preliminary data.</text>
</comment>
<dbReference type="EMBL" id="LWBO01000010">
    <property type="protein sequence ID" value="OQP49470.1"/>
    <property type="molecule type" value="Genomic_DNA"/>
</dbReference>
<dbReference type="InterPro" id="IPR034660">
    <property type="entry name" value="DinB/YfiT-like"/>
</dbReference>
<name>A0ABX3NXU4_9BACT</name>
<keyword evidence="4" id="KW-1185">Reference proteome</keyword>
<evidence type="ECO:0000256" key="1">
    <source>
        <dbReference type="ARBA" id="ARBA00008635"/>
    </source>
</evidence>
<reference evidence="3 4" key="1">
    <citation type="submission" date="2016-04" db="EMBL/GenBank/DDBJ databases">
        <authorList>
            <person name="Chen L."/>
            <person name="Zhuang W."/>
            <person name="Wang G."/>
        </authorList>
    </citation>
    <scope>NUCLEOTIDE SEQUENCE [LARGE SCALE GENOMIC DNA]</scope>
    <source>
        <strain evidence="4">GR20</strain>
    </source>
</reference>
<keyword evidence="2" id="KW-0479">Metal-binding</keyword>
<protein>
    <submittedName>
        <fullName evidence="3">Damage-inducible protein DinB</fullName>
    </submittedName>
</protein>
<dbReference type="RefSeq" id="WP_014220145.1">
    <property type="nucleotide sequence ID" value="NZ_LWBO01000010.1"/>
</dbReference>
<accession>A0ABX3NXU4</accession>
<gene>
    <name evidence="3" type="ORF">A4D02_28135</name>
</gene>
<dbReference type="Proteomes" id="UP000192277">
    <property type="component" value="Unassembled WGS sequence"/>
</dbReference>
<dbReference type="SUPFAM" id="SSF109854">
    <property type="entry name" value="DinB/YfiT-like putative metalloenzymes"/>
    <property type="match status" value="1"/>
</dbReference>
<evidence type="ECO:0000313" key="3">
    <source>
        <dbReference type="EMBL" id="OQP49470.1"/>
    </source>
</evidence>
<dbReference type="Pfam" id="PF05163">
    <property type="entry name" value="DinB"/>
    <property type="match status" value="1"/>
</dbReference>
<dbReference type="Gene3D" id="1.20.120.450">
    <property type="entry name" value="dinb family like domain"/>
    <property type="match status" value="1"/>
</dbReference>
<evidence type="ECO:0000313" key="4">
    <source>
        <dbReference type="Proteomes" id="UP000192277"/>
    </source>
</evidence>
<organism evidence="3 4">
    <name type="scientific">Niastella koreensis</name>
    <dbReference type="NCBI Taxonomy" id="354356"/>
    <lineage>
        <taxon>Bacteria</taxon>
        <taxon>Pseudomonadati</taxon>
        <taxon>Bacteroidota</taxon>
        <taxon>Chitinophagia</taxon>
        <taxon>Chitinophagales</taxon>
        <taxon>Chitinophagaceae</taxon>
        <taxon>Niastella</taxon>
    </lineage>
</organism>
<proteinExistence type="inferred from homology"/>
<sequence>MSIIPMLLKEMEQEAQTTRKMLSRIPDNKFSWKPHEKSMTIKQLATHIAELPGWVSFTLTTSELDFAANKYEPADVNTTAGILETFEKSYADGKAHLEKATEADLLPNWTLRNGEEIYSVSTKAEVIRMAFCQIVHHRAQLGVFLRLLDVPIPGSYGPSADEM</sequence>
<comment type="similarity">
    <text evidence="1">Belongs to the DinB family.</text>
</comment>
<dbReference type="InterPro" id="IPR007837">
    <property type="entry name" value="DinB"/>
</dbReference>
<evidence type="ECO:0000256" key="2">
    <source>
        <dbReference type="ARBA" id="ARBA00022723"/>
    </source>
</evidence>